<dbReference type="AlphaFoldDB" id="A0AA39WBH6"/>
<organism evidence="1 2">
    <name type="scientific">Bombardia bombarda</name>
    <dbReference type="NCBI Taxonomy" id="252184"/>
    <lineage>
        <taxon>Eukaryota</taxon>
        <taxon>Fungi</taxon>
        <taxon>Dikarya</taxon>
        <taxon>Ascomycota</taxon>
        <taxon>Pezizomycotina</taxon>
        <taxon>Sordariomycetes</taxon>
        <taxon>Sordariomycetidae</taxon>
        <taxon>Sordariales</taxon>
        <taxon>Lasiosphaeriaceae</taxon>
        <taxon>Bombardia</taxon>
    </lineage>
</organism>
<sequence length="130" mass="14934">MFLFLCFWLQGADCFCCYSTSSELAPDTSTQSALYLQYTTTPGAQGVVTTPPNATTYPPIGNAPSHHCDLRLQRTTTSTRCLTLGTTNQKYEPHPSIPMRRRWQRISPRISVNKHMWWEPRWHERTGVNE</sequence>
<keyword evidence="2" id="KW-1185">Reference proteome</keyword>
<accession>A0AA39WBH6</accession>
<evidence type="ECO:0000313" key="1">
    <source>
        <dbReference type="EMBL" id="KAK0612283.1"/>
    </source>
</evidence>
<protein>
    <submittedName>
        <fullName evidence="1">Uncharacterized protein</fullName>
    </submittedName>
</protein>
<evidence type="ECO:0000313" key="2">
    <source>
        <dbReference type="Proteomes" id="UP001174934"/>
    </source>
</evidence>
<name>A0AA39WBH6_9PEZI</name>
<dbReference type="EMBL" id="JAULSR010000009">
    <property type="protein sequence ID" value="KAK0612283.1"/>
    <property type="molecule type" value="Genomic_DNA"/>
</dbReference>
<gene>
    <name evidence="1" type="ORF">B0T17DRAFT_401465</name>
</gene>
<proteinExistence type="predicted"/>
<dbReference type="Proteomes" id="UP001174934">
    <property type="component" value="Unassembled WGS sequence"/>
</dbReference>
<comment type="caution">
    <text evidence="1">The sequence shown here is derived from an EMBL/GenBank/DDBJ whole genome shotgun (WGS) entry which is preliminary data.</text>
</comment>
<reference evidence="1" key="1">
    <citation type="submission" date="2023-06" db="EMBL/GenBank/DDBJ databases">
        <title>Genome-scale phylogeny and comparative genomics of the fungal order Sordariales.</title>
        <authorList>
            <consortium name="Lawrence Berkeley National Laboratory"/>
            <person name="Hensen N."/>
            <person name="Bonometti L."/>
            <person name="Westerberg I."/>
            <person name="Brannstrom I.O."/>
            <person name="Guillou S."/>
            <person name="Cros-Aarteil S."/>
            <person name="Calhoun S."/>
            <person name="Haridas S."/>
            <person name="Kuo A."/>
            <person name="Mondo S."/>
            <person name="Pangilinan J."/>
            <person name="Riley R."/>
            <person name="LaButti K."/>
            <person name="Andreopoulos B."/>
            <person name="Lipzen A."/>
            <person name="Chen C."/>
            <person name="Yanf M."/>
            <person name="Daum C."/>
            <person name="Ng V."/>
            <person name="Clum A."/>
            <person name="Steindorff A."/>
            <person name="Ohm R."/>
            <person name="Martin F."/>
            <person name="Silar P."/>
            <person name="Natvig D."/>
            <person name="Lalanne C."/>
            <person name="Gautier V."/>
            <person name="Ament-velasquez S.L."/>
            <person name="Kruys A."/>
            <person name="Hutchinson M.I."/>
            <person name="Powell A.J."/>
            <person name="Barry K."/>
            <person name="Miller A.N."/>
            <person name="Grigoriev I.V."/>
            <person name="Debuchy R."/>
            <person name="Gladieux P."/>
            <person name="Thoren M.H."/>
            <person name="Johannesson H."/>
        </authorList>
    </citation>
    <scope>NUCLEOTIDE SEQUENCE</scope>
    <source>
        <strain evidence="1">SMH3391-2</strain>
    </source>
</reference>